<dbReference type="EMBL" id="FZOF01000002">
    <property type="protein sequence ID" value="SNS05022.1"/>
    <property type="molecule type" value="Genomic_DNA"/>
</dbReference>
<dbReference type="AlphaFoldDB" id="A0A239BBP8"/>
<keyword evidence="2" id="KW-1185">Reference proteome</keyword>
<evidence type="ECO:0000313" key="2">
    <source>
        <dbReference type="Proteomes" id="UP000198280"/>
    </source>
</evidence>
<gene>
    <name evidence="1" type="ORF">SAMN05216252_102509</name>
</gene>
<reference evidence="1 2" key="1">
    <citation type="submission" date="2017-06" db="EMBL/GenBank/DDBJ databases">
        <authorList>
            <person name="Kim H.J."/>
            <person name="Triplett B.A."/>
        </authorList>
    </citation>
    <scope>NUCLEOTIDE SEQUENCE [LARGE SCALE GENOMIC DNA]</scope>
    <source>
        <strain evidence="1 2">CGMCC 4.1858</strain>
    </source>
</reference>
<organism evidence="1 2">
    <name type="scientific">Actinacidiphila glaucinigra</name>
    <dbReference type="NCBI Taxonomy" id="235986"/>
    <lineage>
        <taxon>Bacteria</taxon>
        <taxon>Bacillati</taxon>
        <taxon>Actinomycetota</taxon>
        <taxon>Actinomycetes</taxon>
        <taxon>Kitasatosporales</taxon>
        <taxon>Streptomycetaceae</taxon>
        <taxon>Actinacidiphila</taxon>
    </lineage>
</organism>
<protein>
    <submittedName>
        <fullName evidence="1">Uncharacterized protein</fullName>
    </submittedName>
</protein>
<evidence type="ECO:0000313" key="1">
    <source>
        <dbReference type="EMBL" id="SNS05022.1"/>
    </source>
</evidence>
<dbReference type="Proteomes" id="UP000198280">
    <property type="component" value="Unassembled WGS sequence"/>
</dbReference>
<name>A0A239BBP8_9ACTN</name>
<proteinExistence type="predicted"/>
<dbReference type="RefSeq" id="WP_179279675.1">
    <property type="nucleotide sequence ID" value="NZ_FZOF01000002.1"/>
</dbReference>
<sequence>MARRAPVRGGLGALVSTGLEVGPGSTWWTRYGDVQVFGTRTEIDTGWNTFKGIF</sequence>
<accession>A0A239BBP8</accession>